<proteinExistence type="predicted"/>
<dbReference type="AlphaFoldDB" id="A0A1V5ZM22"/>
<accession>A0A1V5ZM22</accession>
<comment type="caution">
    <text evidence="1">The sequence shown here is derived from an EMBL/GenBank/DDBJ whole genome shotgun (WGS) entry which is preliminary data.</text>
</comment>
<reference evidence="1" key="1">
    <citation type="submission" date="2017-02" db="EMBL/GenBank/DDBJ databases">
        <title>Delving into the versatile metabolic prowess of the omnipresent phylum Bacteroidetes.</title>
        <authorList>
            <person name="Nobu M.K."/>
            <person name="Mei R."/>
            <person name="Narihiro T."/>
            <person name="Kuroda K."/>
            <person name="Liu W.-T."/>
        </authorList>
    </citation>
    <scope>NUCLEOTIDE SEQUENCE</scope>
    <source>
        <strain evidence="1">ADurb.Bin160</strain>
    </source>
</reference>
<dbReference type="Proteomes" id="UP000485621">
    <property type="component" value="Unassembled WGS sequence"/>
</dbReference>
<name>A0A1V5ZM22_9BACT</name>
<sequence length="91" mass="10755">MQIKNIKIPESKVIIRDNRYFFTNELISFDFSKDLDLSAEKTGRNINIYYQGEPILSMETFVCSKITSTQNCEEMVMNYTKNLNEMFTTYL</sequence>
<organism evidence="1">
    <name type="scientific">candidate division CPR1 bacterium ADurb.Bin160</name>
    <dbReference type="NCBI Taxonomy" id="1852826"/>
    <lineage>
        <taxon>Bacteria</taxon>
        <taxon>candidate division CPR1</taxon>
    </lineage>
</organism>
<dbReference type="EMBL" id="MWDB01000019">
    <property type="protein sequence ID" value="OQB41320.1"/>
    <property type="molecule type" value="Genomic_DNA"/>
</dbReference>
<protein>
    <submittedName>
        <fullName evidence="1">Uncharacterized protein</fullName>
    </submittedName>
</protein>
<gene>
    <name evidence="1" type="ORF">BWY04_00921</name>
</gene>
<evidence type="ECO:0000313" key="1">
    <source>
        <dbReference type="EMBL" id="OQB41320.1"/>
    </source>
</evidence>